<feature type="region of interest" description="Disordered" evidence="1">
    <location>
        <begin position="1"/>
        <end position="24"/>
    </location>
</feature>
<accession>C7EN42</accession>
<evidence type="ECO:0000313" key="2">
    <source>
        <dbReference type="EMBL" id="ACT63859.1"/>
    </source>
</evidence>
<sequence length="82" mass="9358">MSHPHQNGSGPERENVSTINVETGEIEGTEASIIQRLDGSLNQRVPRGHQQIGGRPFQQRWDEFYITVAYRRLCCEETGEFI</sequence>
<reference evidence="2" key="1">
    <citation type="journal article" date="2009" name="Virus Res.">
        <title>Comparison of paramyxovirus isolates from snakes, lizards and a tortoise.</title>
        <authorList>
            <person name="Marschang R.E."/>
            <person name="Papp T."/>
            <person name="Frost J.W."/>
        </authorList>
    </citation>
    <scope>NUCLEOTIDE SEQUENCE</scope>
    <source>
        <strain evidence="2">Xeno-USA99</strain>
    </source>
</reference>
<organism evidence="2">
    <name type="scientific">Lizard paramyxovirus</name>
    <dbReference type="NCBI Taxonomy" id="659373"/>
    <lineage>
        <taxon>Viruses</taxon>
        <taxon>Riboviria</taxon>
        <taxon>Orthornavirae</taxon>
        <taxon>Negarnaviricota</taxon>
        <taxon>Haploviricotina</taxon>
        <taxon>Monjiviricetes</taxon>
        <taxon>Mononegavirales</taxon>
        <taxon>Paramyxoviridae</taxon>
    </lineage>
</organism>
<dbReference type="EMBL" id="GQ277626">
    <property type="protein sequence ID" value="ACT63859.1"/>
    <property type="molecule type" value="Viral_cRNA"/>
</dbReference>
<name>C7EN42_9MONO</name>
<evidence type="ECO:0000256" key="1">
    <source>
        <dbReference type="SAM" id="MobiDB-lite"/>
    </source>
</evidence>
<proteinExistence type="predicted"/>
<gene>
    <name evidence="2" type="primary">U</name>
</gene>
<protein>
    <submittedName>
        <fullName evidence="2">ORF-1</fullName>
    </submittedName>
</protein>